<feature type="transmembrane region" description="Helical" evidence="10">
    <location>
        <begin position="267"/>
        <end position="289"/>
    </location>
</feature>
<dbReference type="PANTHER" id="PTHR13205:SF15">
    <property type="entry name" value="DOLICHOL KINASE"/>
    <property type="match status" value="1"/>
</dbReference>
<evidence type="ECO:0000256" key="6">
    <source>
        <dbReference type="ARBA" id="ARBA00022777"/>
    </source>
</evidence>
<feature type="transmembrane region" description="Helical" evidence="10">
    <location>
        <begin position="309"/>
        <end position="331"/>
    </location>
</feature>
<dbReference type="GO" id="GO:0005789">
    <property type="term" value="C:endoplasmic reticulum membrane"/>
    <property type="evidence" value="ECO:0007669"/>
    <property type="project" value="UniProtKB-SubCell"/>
</dbReference>
<keyword evidence="8 10" id="KW-1133">Transmembrane helix</keyword>
<keyword evidence="13" id="KW-1185">Reference proteome</keyword>
<comment type="subcellular location">
    <subcellularLocation>
        <location evidence="1">Endoplasmic reticulum membrane</location>
        <topology evidence="1">Multi-pass membrane protein</topology>
    </subcellularLocation>
</comment>
<comment type="similarity">
    <text evidence="2">Belongs to the polyprenol kinase family.</text>
</comment>
<keyword evidence="9 10" id="KW-0472">Membrane</keyword>
<evidence type="ECO:0000256" key="1">
    <source>
        <dbReference type="ARBA" id="ARBA00004477"/>
    </source>
</evidence>
<evidence type="ECO:0000256" key="2">
    <source>
        <dbReference type="ARBA" id="ARBA00010794"/>
    </source>
</evidence>
<dbReference type="OrthoDB" id="377083at2759"/>
<feature type="transmembrane region" description="Helical" evidence="10">
    <location>
        <begin position="30"/>
        <end position="50"/>
    </location>
</feature>
<keyword evidence="6" id="KW-0418">Kinase</keyword>
<keyword evidence="7" id="KW-0256">Endoplasmic reticulum</keyword>
<evidence type="ECO:0000256" key="9">
    <source>
        <dbReference type="ARBA" id="ARBA00023136"/>
    </source>
</evidence>
<evidence type="ECO:0000313" key="13">
    <source>
        <dbReference type="Proteomes" id="UP000886520"/>
    </source>
</evidence>
<proteinExistence type="inferred from homology"/>
<evidence type="ECO:0000313" key="11">
    <source>
        <dbReference type="EMBL" id="KAI5083285.1"/>
    </source>
</evidence>
<feature type="transmembrane region" description="Helical" evidence="10">
    <location>
        <begin position="161"/>
        <end position="184"/>
    </location>
</feature>
<organism evidence="12 13">
    <name type="scientific">Adiantum capillus-veneris</name>
    <name type="common">Maidenhair fern</name>
    <dbReference type="NCBI Taxonomy" id="13818"/>
    <lineage>
        <taxon>Eukaryota</taxon>
        <taxon>Viridiplantae</taxon>
        <taxon>Streptophyta</taxon>
        <taxon>Embryophyta</taxon>
        <taxon>Tracheophyta</taxon>
        <taxon>Polypodiopsida</taxon>
        <taxon>Polypodiidae</taxon>
        <taxon>Polypodiales</taxon>
        <taxon>Pteridineae</taxon>
        <taxon>Pteridaceae</taxon>
        <taxon>Vittarioideae</taxon>
        <taxon>Adiantum</taxon>
    </lineage>
</organism>
<evidence type="ECO:0000313" key="12">
    <source>
        <dbReference type="EMBL" id="KAI5083760.1"/>
    </source>
</evidence>
<feature type="transmembrane region" description="Helical" evidence="10">
    <location>
        <begin position="62"/>
        <end position="83"/>
    </location>
</feature>
<dbReference type="EC" id="2.7.1.108" evidence="3"/>
<evidence type="ECO:0000256" key="7">
    <source>
        <dbReference type="ARBA" id="ARBA00022824"/>
    </source>
</evidence>
<accession>A0A9D4VC33</accession>
<sequence>MDSSGESIVTCIALTPIFLSLILHRLIYEFVGLSFLSVAALLVEFTVSNGDNLKIFNPRADTSAGILMGAVCVPSVLVGHVVRQKRMTYAWMDSNDLEDFRSEFWSALVSSVSLLVYIVVTMSYRKLFIPNKGDNKIWTVLFVLIPSLAILLIMKLPKVAFLVFVSTWLLNYIVKVFPCCTSLGEAVLVSNGLALYSSYAVARMFDKIAAAGPPISQETTVSGILQGILIGLLCIPWMYKLFGVGFTWLLGFYGFHQTKVAAKLCNAVSFYLAMCLAFVIITAGWLHFVQGLDKFLLTWVVEFVLQDMQRLYLCGYWVCVISMSVLPFYMVKSTKFEQIMVRKVFHLMVVVMFVPALLAQQAFLHLAFSAALAVFVVVEMIRILRIPPAGEAVHKFMTAFTDTRDSDLLIISHFSLLLGCALPLWLSGSSTHDRPLAPFAGVLSLGIGDTMASVAGYNFGSIRLTPSSKKTVEGTIAGIVSLLLACIIINCMLLQFSLTMTEWTSLFLAVICTSLVEAYTTQLDNFILPLIFYALLLV</sequence>
<dbReference type="EMBL" id="JABFUD020000002">
    <property type="protein sequence ID" value="KAI5083285.1"/>
    <property type="molecule type" value="Genomic_DNA"/>
</dbReference>
<feature type="transmembrane region" description="Helical" evidence="10">
    <location>
        <begin position="408"/>
        <end position="426"/>
    </location>
</feature>
<dbReference type="PANTHER" id="PTHR13205">
    <property type="entry name" value="TRANSMEMBRANE PROTEIN 15-RELATED"/>
    <property type="match status" value="1"/>
</dbReference>
<feature type="transmembrane region" description="Helical" evidence="10">
    <location>
        <begin position="438"/>
        <end position="460"/>
    </location>
</feature>
<gene>
    <name evidence="11" type="ORF">GOP47_0003028</name>
    <name evidence="12" type="ORF">GOP47_0003503</name>
</gene>
<dbReference type="InterPro" id="IPR032974">
    <property type="entry name" value="Polypren_kinase"/>
</dbReference>
<protein>
    <recommendedName>
        <fullName evidence="3">dolichol kinase</fullName>
        <ecNumber evidence="3">2.7.1.108</ecNumber>
    </recommendedName>
</protein>
<feature type="transmembrane region" description="Helical" evidence="10">
    <location>
        <begin position="366"/>
        <end position="387"/>
    </location>
</feature>
<dbReference type="GO" id="GO:0043048">
    <property type="term" value="P:dolichyl monophosphate biosynthetic process"/>
    <property type="evidence" value="ECO:0007669"/>
    <property type="project" value="TreeGrafter"/>
</dbReference>
<evidence type="ECO:0000256" key="8">
    <source>
        <dbReference type="ARBA" id="ARBA00022989"/>
    </source>
</evidence>
<keyword evidence="5 10" id="KW-0812">Transmembrane</keyword>
<feature type="transmembrane region" description="Helical" evidence="10">
    <location>
        <begin position="472"/>
        <end position="497"/>
    </location>
</feature>
<keyword evidence="4" id="KW-0808">Transferase</keyword>
<evidence type="ECO:0000256" key="5">
    <source>
        <dbReference type="ARBA" id="ARBA00022692"/>
    </source>
</evidence>
<dbReference type="AlphaFoldDB" id="A0A9D4VC33"/>
<dbReference type="EMBL" id="JABFUD020000002">
    <property type="protein sequence ID" value="KAI5083760.1"/>
    <property type="molecule type" value="Genomic_DNA"/>
</dbReference>
<feature type="transmembrane region" description="Helical" evidence="10">
    <location>
        <begin position="136"/>
        <end position="154"/>
    </location>
</feature>
<evidence type="ECO:0000256" key="4">
    <source>
        <dbReference type="ARBA" id="ARBA00022679"/>
    </source>
</evidence>
<evidence type="ECO:0000256" key="10">
    <source>
        <dbReference type="SAM" id="Phobius"/>
    </source>
</evidence>
<feature type="transmembrane region" description="Helical" evidence="10">
    <location>
        <begin position="104"/>
        <end position="124"/>
    </location>
</feature>
<reference evidence="12" key="1">
    <citation type="submission" date="2021-01" db="EMBL/GenBank/DDBJ databases">
        <title>Adiantum capillus-veneris genome.</title>
        <authorList>
            <person name="Fang Y."/>
            <person name="Liao Q."/>
        </authorList>
    </citation>
    <scope>NUCLEOTIDE SEQUENCE</scope>
    <source>
        <strain evidence="12">H3</strain>
        <tissue evidence="12">Leaf</tissue>
    </source>
</reference>
<dbReference type="Proteomes" id="UP000886520">
    <property type="component" value="Chromosome 3"/>
</dbReference>
<feature type="transmembrane region" description="Helical" evidence="10">
    <location>
        <begin position="503"/>
        <end position="520"/>
    </location>
</feature>
<dbReference type="GO" id="GO:0004168">
    <property type="term" value="F:dolichol kinase activity"/>
    <property type="evidence" value="ECO:0007669"/>
    <property type="project" value="UniProtKB-EC"/>
</dbReference>
<name>A0A9D4VC33_ADICA</name>
<evidence type="ECO:0000256" key="3">
    <source>
        <dbReference type="ARBA" id="ARBA00012132"/>
    </source>
</evidence>
<feature type="transmembrane region" description="Helical" evidence="10">
    <location>
        <begin position="343"/>
        <end position="360"/>
    </location>
</feature>
<feature type="transmembrane region" description="Helical" evidence="10">
    <location>
        <begin position="228"/>
        <end position="255"/>
    </location>
</feature>
<comment type="caution">
    <text evidence="12">The sequence shown here is derived from an EMBL/GenBank/DDBJ whole genome shotgun (WGS) entry which is preliminary data.</text>
</comment>